<dbReference type="GeneID" id="85007341"/>
<dbReference type="HOGENOM" id="CLU_1561849_0_0_11"/>
<organism evidence="2 3">
    <name type="scientific">Slackia exigua (strain ATCC 700122 / DSM 15923 / CIP 105133 / JCM 11022 / KCTC 5966 / S-7)</name>
    <dbReference type="NCBI Taxonomy" id="649764"/>
    <lineage>
        <taxon>Bacteria</taxon>
        <taxon>Bacillati</taxon>
        <taxon>Actinomycetota</taxon>
        <taxon>Coriobacteriia</taxon>
        <taxon>Eggerthellales</taxon>
        <taxon>Eggerthellaceae</taxon>
        <taxon>Slackia</taxon>
    </lineage>
</organism>
<keyword evidence="1" id="KW-0812">Transmembrane</keyword>
<dbReference type="GO" id="GO:0016020">
    <property type="term" value="C:membrane"/>
    <property type="evidence" value="ECO:0007669"/>
    <property type="project" value="InterPro"/>
</dbReference>
<accession>D0WG00</accession>
<evidence type="ECO:0008006" key="4">
    <source>
        <dbReference type="Google" id="ProtNLM"/>
    </source>
</evidence>
<name>D0WG00_SLAES</name>
<dbReference type="GO" id="GO:0022904">
    <property type="term" value="P:respiratory electron transport chain"/>
    <property type="evidence" value="ECO:0007669"/>
    <property type="project" value="InterPro"/>
</dbReference>
<gene>
    <name evidence="2" type="ORF">HMPREF0762_00750</name>
</gene>
<feature type="transmembrane region" description="Helical" evidence="1">
    <location>
        <begin position="48"/>
        <end position="71"/>
    </location>
</feature>
<dbReference type="STRING" id="649764.HMPREF0762_00750"/>
<dbReference type="RefSeq" id="WP_006362001.1">
    <property type="nucleotide sequence ID" value="NZ_GG700630.1"/>
</dbReference>
<dbReference type="AlphaFoldDB" id="D0WG00"/>
<dbReference type="eggNOG" id="ENOG50320HG">
    <property type="taxonomic scope" value="Bacteria"/>
</dbReference>
<sequence>MTRLEDHYRLHPFPFFVVHMAGIVVFLASIISGIMLMTNPSLDNTAHMVHRISSAALLLLFVAGMAEAVIVKARNADRSNPPFGYRYHALADSGFKRDAAIYAAHSVISWIVLPLALVVMILSGFPFAGCLHSAHPVLGAAFVILVAAHTVLSVPARRIREEMDRRHGPAA</sequence>
<feature type="transmembrane region" description="Helical" evidence="1">
    <location>
        <begin position="137"/>
        <end position="156"/>
    </location>
</feature>
<dbReference type="EMBL" id="ACUX02000006">
    <property type="protein sequence ID" value="EEZ61413.1"/>
    <property type="molecule type" value="Genomic_DNA"/>
</dbReference>
<comment type="caution">
    <text evidence="2">The sequence shown here is derived from an EMBL/GenBank/DDBJ whole genome shotgun (WGS) entry which is preliminary data.</text>
</comment>
<feature type="transmembrane region" description="Helical" evidence="1">
    <location>
        <begin position="12"/>
        <end position="36"/>
    </location>
</feature>
<dbReference type="SUPFAM" id="SSF81342">
    <property type="entry name" value="Transmembrane di-heme cytochromes"/>
    <property type="match status" value="1"/>
</dbReference>
<reference evidence="2" key="1">
    <citation type="submission" date="2009-10" db="EMBL/GenBank/DDBJ databases">
        <authorList>
            <person name="Weinstock G."/>
            <person name="Sodergren E."/>
            <person name="Clifton S."/>
            <person name="Fulton L."/>
            <person name="Fulton B."/>
            <person name="Courtney L."/>
            <person name="Fronick C."/>
            <person name="Harrison M."/>
            <person name="Strong C."/>
            <person name="Farmer C."/>
            <person name="Delahaunty K."/>
            <person name="Markovic C."/>
            <person name="Hall O."/>
            <person name="Minx P."/>
            <person name="Tomlinson C."/>
            <person name="Mitreva M."/>
            <person name="Nelson J."/>
            <person name="Hou S."/>
            <person name="Wollam A."/>
            <person name="Pepin K.H."/>
            <person name="Johnson M."/>
            <person name="Bhonagiri V."/>
            <person name="Nash W.E."/>
            <person name="Warren W."/>
            <person name="Chinwalla A."/>
            <person name="Mardis E.R."/>
            <person name="Wilson R.K."/>
        </authorList>
    </citation>
    <scope>NUCLEOTIDE SEQUENCE [LARGE SCALE GENOMIC DNA]</scope>
    <source>
        <strain evidence="2">ATCC 700122</strain>
    </source>
</reference>
<dbReference type="Proteomes" id="UP000006001">
    <property type="component" value="Unassembled WGS sequence"/>
</dbReference>
<evidence type="ECO:0000313" key="2">
    <source>
        <dbReference type="EMBL" id="EEZ61413.1"/>
    </source>
</evidence>
<dbReference type="InterPro" id="IPR016174">
    <property type="entry name" value="Di-haem_cyt_TM"/>
</dbReference>
<proteinExistence type="predicted"/>
<feature type="transmembrane region" description="Helical" evidence="1">
    <location>
        <begin position="100"/>
        <end position="125"/>
    </location>
</feature>
<keyword evidence="1" id="KW-1133">Transmembrane helix</keyword>
<evidence type="ECO:0000256" key="1">
    <source>
        <dbReference type="SAM" id="Phobius"/>
    </source>
</evidence>
<evidence type="ECO:0000313" key="3">
    <source>
        <dbReference type="Proteomes" id="UP000006001"/>
    </source>
</evidence>
<dbReference type="OrthoDB" id="9992159at2"/>
<protein>
    <recommendedName>
        <fullName evidence="4">Cytochrome b561 bacterial/Ni-hydrogenase domain-containing protein</fullName>
    </recommendedName>
</protein>
<keyword evidence="3" id="KW-1185">Reference proteome</keyword>
<keyword evidence="1" id="KW-0472">Membrane</keyword>